<organism evidence="3 4">
    <name type="scientific">Pseudarthrobacter chlorophenolicus (strain ATCC 700700 / DSM 12829 / CIP 107037 / JCM 12360 / KCTC 9906 / NCIMB 13794 / A6)</name>
    <name type="common">Arthrobacter chlorophenolicus</name>
    <dbReference type="NCBI Taxonomy" id="452863"/>
    <lineage>
        <taxon>Bacteria</taxon>
        <taxon>Bacillati</taxon>
        <taxon>Actinomycetota</taxon>
        <taxon>Actinomycetes</taxon>
        <taxon>Micrococcales</taxon>
        <taxon>Micrococcaceae</taxon>
        <taxon>Pseudarthrobacter</taxon>
    </lineage>
</organism>
<evidence type="ECO:0000256" key="1">
    <source>
        <dbReference type="SAM" id="MobiDB-lite"/>
    </source>
</evidence>
<reference evidence="3" key="1">
    <citation type="submission" date="2009-01" db="EMBL/GenBank/DDBJ databases">
        <title>Complete sequence of plasmid1 of Arthrobacter chlorophenolicus A6.</title>
        <authorList>
            <consortium name="US DOE Joint Genome Institute"/>
            <person name="Lucas S."/>
            <person name="Copeland A."/>
            <person name="Lapidus A."/>
            <person name="Glavina del Rio T."/>
            <person name="Tice H."/>
            <person name="Bruce D."/>
            <person name="Goodwin L."/>
            <person name="Pitluck S."/>
            <person name="Goltsman E."/>
            <person name="Clum A."/>
            <person name="Larimer F."/>
            <person name="Land M."/>
            <person name="Hauser L."/>
            <person name="Kyrpides N."/>
            <person name="Mikhailova N."/>
            <person name="Jansson J."/>
            <person name="Richardson P."/>
        </authorList>
    </citation>
    <scope>NUCLEOTIDE SEQUENCE [LARGE SCALE GENOMIC DNA]</scope>
    <source>
        <strain evidence="3">A6</strain>
        <plasmid evidence="3">pACHL01</plasmid>
    </source>
</reference>
<dbReference type="HOGENOM" id="CLU_1764214_0_0_11"/>
<dbReference type="AlphaFoldDB" id="B8HIV8"/>
<evidence type="ECO:0000313" key="4">
    <source>
        <dbReference type="Proteomes" id="UP000002505"/>
    </source>
</evidence>
<feature type="transmembrane region" description="Helical" evidence="2">
    <location>
        <begin position="20"/>
        <end position="41"/>
    </location>
</feature>
<keyword evidence="4" id="KW-1185">Reference proteome</keyword>
<dbReference type="KEGG" id="ach:Achl_4404"/>
<accession>B8HIV8</accession>
<keyword evidence="2" id="KW-0812">Transmembrane</keyword>
<feature type="transmembrane region" description="Helical" evidence="2">
    <location>
        <begin position="79"/>
        <end position="100"/>
    </location>
</feature>
<geneLocation type="plasmid" evidence="3 4">
    <name>pACHL01</name>
</geneLocation>
<proteinExistence type="predicted"/>
<evidence type="ECO:0000313" key="3">
    <source>
        <dbReference type="EMBL" id="ACL42355.1"/>
    </source>
</evidence>
<feature type="region of interest" description="Disordered" evidence="1">
    <location>
        <begin position="127"/>
        <end position="147"/>
    </location>
</feature>
<gene>
    <name evidence="3" type="ordered locus">Achl_4404</name>
</gene>
<sequence>MNISEKIKSRFSRKGLIAPARWTGFTAFSIAHIITVALALNLLPLDIIWWAVPLLIVLPGIISMTLLPGGWKRWYRWAALLGLVLMVLESSSNPFVVILFGETWMLHRAWITERTIPVRNLFRRGKAQEPVSAPAPKPKGSRRPKTA</sequence>
<evidence type="ECO:0000256" key="2">
    <source>
        <dbReference type="SAM" id="Phobius"/>
    </source>
</evidence>
<name>B8HIV8_PSECP</name>
<dbReference type="RefSeq" id="WP_012623372.1">
    <property type="nucleotide sequence ID" value="NC_011879.1"/>
</dbReference>
<dbReference type="EMBL" id="CP001342">
    <property type="protein sequence ID" value="ACL42355.1"/>
    <property type="molecule type" value="Genomic_DNA"/>
</dbReference>
<dbReference type="Proteomes" id="UP000002505">
    <property type="component" value="Plasmid pACHL01"/>
</dbReference>
<keyword evidence="2" id="KW-1133">Transmembrane helix</keyword>
<keyword evidence="2" id="KW-0472">Membrane</keyword>
<feature type="transmembrane region" description="Helical" evidence="2">
    <location>
        <begin position="47"/>
        <end position="67"/>
    </location>
</feature>
<keyword evidence="3" id="KW-0614">Plasmid</keyword>
<protein>
    <submittedName>
        <fullName evidence="3">Uncharacterized protein</fullName>
    </submittedName>
</protein>